<feature type="active site" description="Proton donor" evidence="4">
    <location>
        <position position="54"/>
    </location>
</feature>
<dbReference type="PANTHER" id="PTHR43827">
    <property type="entry name" value="2,5-DIKETO-D-GLUCONIC ACID REDUCTASE"/>
    <property type="match status" value="1"/>
</dbReference>
<dbReference type="GO" id="GO:0016616">
    <property type="term" value="F:oxidoreductase activity, acting on the CH-OH group of donors, NAD or NADP as acceptor"/>
    <property type="evidence" value="ECO:0007669"/>
    <property type="project" value="UniProtKB-ARBA"/>
</dbReference>
<evidence type="ECO:0000256" key="4">
    <source>
        <dbReference type="PIRSR" id="PIRSR000097-1"/>
    </source>
</evidence>
<dbReference type="STRING" id="71784.A0A1Y2BK48"/>
<feature type="site" description="Lowers pKa of active site Tyr" evidence="6">
    <location>
        <position position="79"/>
    </location>
</feature>
<evidence type="ECO:0000256" key="1">
    <source>
        <dbReference type="ARBA" id="ARBA00007905"/>
    </source>
</evidence>
<feature type="binding site" evidence="5">
    <location>
        <position position="114"/>
    </location>
    <ligand>
        <name>substrate</name>
    </ligand>
</feature>
<dbReference type="PROSITE" id="PS00062">
    <property type="entry name" value="ALDOKETO_REDUCTASE_2"/>
    <property type="match status" value="1"/>
</dbReference>
<dbReference type="InterPro" id="IPR020471">
    <property type="entry name" value="AKR"/>
</dbReference>
<dbReference type="SUPFAM" id="SSF51430">
    <property type="entry name" value="NAD(P)-linked oxidoreductase"/>
    <property type="match status" value="1"/>
</dbReference>
<dbReference type="InterPro" id="IPR036812">
    <property type="entry name" value="NAD(P)_OxRdtase_dom_sf"/>
</dbReference>
<keyword evidence="2" id="KW-0521">NADP</keyword>
<protein>
    <submittedName>
        <fullName evidence="8">NADP-dependent oxidoreductase domain-containing protein</fullName>
    </submittedName>
</protein>
<proteinExistence type="inferred from homology"/>
<dbReference type="PIRSF" id="PIRSF000097">
    <property type="entry name" value="AKR"/>
    <property type="match status" value="1"/>
</dbReference>
<dbReference type="InterPro" id="IPR018170">
    <property type="entry name" value="Aldo/ket_reductase_CS"/>
</dbReference>
<dbReference type="EMBL" id="MCFC01000002">
    <property type="protein sequence ID" value="ORY34977.1"/>
    <property type="molecule type" value="Genomic_DNA"/>
</dbReference>
<feature type="domain" description="NADP-dependent oxidoreductase" evidence="7">
    <location>
        <begin position="30"/>
        <end position="200"/>
    </location>
</feature>
<dbReference type="Pfam" id="PF00248">
    <property type="entry name" value="Aldo_ket_red"/>
    <property type="match status" value="1"/>
</dbReference>
<keyword evidence="3" id="KW-0560">Oxidoreductase</keyword>
<evidence type="ECO:0000313" key="9">
    <source>
        <dbReference type="Proteomes" id="UP000193986"/>
    </source>
</evidence>
<dbReference type="AlphaFoldDB" id="A0A1Y2BK48"/>
<sequence length="244" mass="26778">MSPFVQRTVRLNDGNEIPVIAFGTGTSQAWTDTSPVVSSALSNGLIHIDSAYHYKNAKFTGDAIRNSGLHRDEFYVTTKGAAFEAEPDDFDARFYLTENLKDLGLEYVDLFLIHADILVGDVQKAWKQMEELKKEGLTRSIGVSNFSTKSLQAILDICEIPPALNQIEFHPYSLPTYLPTLLPLQAKHKIVTAAYAPLMSIVRHPNGPVDQVVLAIASARGRGETPGQVLLLWAQQITGGVVVT</sequence>
<comment type="similarity">
    <text evidence="1">Belongs to the aldo/keto reductase family.</text>
</comment>
<evidence type="ECO:0000256" key="5">
    <source>
        <dbReference type="PIRSR" id="PIRSR000097-2"/>
    </source>
</evidence>
<dbReference type="PANTHER" id="PTHR43827:SF3">
    <property type="entry name" value="NADP-DEPENDENT OXIDOREDUCTASE DOMAIN-CONTAINING PROTEIN"/>
    <property type="match status" value="1"/>
</dbReference>
<keyword evidence="9" id="KW-1185">Reference proteome</keyword>
<gene>
    <name evidence="8" type="ORF">BCR39DRAFT_462394</name>
</gene>
<evidence type="ECO:0000256" key="2">
    <source>
        <dbReference type="ARBA" id="ARBA00022857"/>
    </source>
</evidence>
<reference evidence="8 9" key="1">
    <citation type="submission" date="2016-07" db="EMBL/GenBank/DDBJ databases">
        <title>Pervasive Adenine N6-methylation of Active Genes in Fungi.</title>
        <authorList>
            <consortium name="DOE Joint Genome Institute"/>
            <person name="Mondo S.J."/>
            <person name="Dannebaum R.O."/>
            <person name="Kuo R.C."/>
            <person name="Labutti K."/>
            <person name="Haridas S."/>
            <person name="Kuo A."/>
            <person name="Salamov A."/>
            <person name="Ahrendt S.R."/>
            <person name="Lipzen A."/>
            <person name="Sullivan W."/>
            <person name="Andreopoulos W.B."/>
            <person name="Clum A."/>
            <person name="Lindquist E."/>
            <person name="Daum C."/>
            <person name="Ramamoorthy G.K."/>
            <person name="Gryganskyi A."/>
            <person name="Culley D."/>
            <person name="Magnuson J.K."/>
            <person name="James T.Y."/>
            <person name="O'Malley M.A."/>
            <person name="Stajich J.E."/>
            <person name="Spatafora J.W."/>
            <person name="Visel A."/>
            <person name="Grigoriev I.V."/>
        </authorList>
    </citation>
    <scope>NUCLEOTIDE SEQUENCE [LARGE SCALE GENOMIC DNA]</scope>
    <source>
        <strain evidence="8 9">68-887.2</strain>
    </source>
</reference>
<dbReference type="InterPro" id="IPR023210">
    <property type="entry name" value="NADP_OxRdtase_dom"/>
</dbReference>
<evidence type="ECO:0000313" key="8">
    <source>
        <dbReference type="EMBL" id="ORY34977.1"/>
    </source>
</evidence>
<accession>A0A1Y2BK48</accession>
<dbReference type="InParanoid" id="A0A1Y2BK48"/>
<evidence type="ECO:0000256" key="6">
    <source>
        <dbReference type="PIRSR" id="PIRSR000097-3"/>
    </source>
</evidence>
<evidence type="ECO:0000259" key="7">
    <source>
        <dbReference type="Pfam" id="PF00248"/>
    </source>
</evidence>
<name>A0A1Y2BK48_9TREE</name>
<evidence type="ECO:0000256" key="3">
    <source>
        <dbReference type="ARBA" id="ARBA00023002"/>
    </source>
</evidence>
<comment type="caution">
    <text evidence="8">The sequence shown here is derived from an EMBL/GenBank/DDBJ whole genome shotgun (WGS) entry which is preliminary data.</text>
</comment>
<dbReference type="PRINTS" id="PR00069">
    <property type="entry name" value="ALDKETRDTASE"/>
</dbReference>
<organism evidence="8 9">
    <name type="scientific">Naematelia encephala</name>
    <dbReference type="NCBI Taxonomy" id="71784"/>
    <lineage>
        <taxon>Eukaryota</taxon>
        <taxon>Fungi</taxon>
        <taxon>Dikarya</taxon>
        <taxon>Basidiomycota</taxon>
        <taxon>Agaricomycotina</taxon>
        <taxon>Tremellomycetes</taxon>
        <taxon>Tremellales</taxon>
        <taxon>Naemateliaceae</taxon>
        <taxon>Naematelia</taxon>
    </lineage>
</organism>
<dbReference type="Proteomes" id="UP000193986">
    <property type="component" value="Unassembled WGS sequence"/>
</dbReference>
<dbReference type="Gene3D" id="3.20.20.100">
    <property type="entry name" value="NADP-dependent oxidoreductase domain"/>
    <property type="match status" value="1"/>
</dbReference>
<dbReference type="OrthoDB" id="416253at2759"/>